<dbReference type="PANTHER" id="PTHR43386:SF1">
    <property type="entry name" value="D,D-DIPEPTIDE TRANSPORT SYSTEM PERMEASE PROTEIN DDPC-RELATED"/>
    <property type="match status" value="1"/>
</dbReference>
<sequence length="291" mass="30285">MSDIAEVAAEGLATGPVPRRPRLAARVLRTPTGVVGVLITLCWLAVGVAAPALAPYDPFAIEGSALGPPSAVHPLGTDALGRDLLSGVVWGARTSLVVAAGVAVLALLIGTVVGLVSGYLGGWLDDVLMRSTEVFQVLPRFFLALVVIAFFGPGLDRLVLVLGVTSWPLLARVVRAEVFSLRHREFVDAARVHGASTSRILVREILPNALPPAVALLGLVVAQVILIEASLGFLGLGDPNVTSWGALASEAQRFLRAAWWLSVFPGLAILLAVLGLNLLGDAVTDAASGRR</sequence>
<feature type="transmembrane region" description="Helical" evidence="7">
    <location>
        <begin position="213"/>
        <end position="237"/>
    </location>
</feature>
<dbReference type="GO" id="GO:0055085">
    <property type="term" value="P:transmembrane transport"/>
    <property type="evidence" value="ECO:0007669"/>
    <property type="project" value="InterPro"/>
</dbReference>
<dbReference type="EMBL" id="FZNO01000028">
    <property type="protein sequence ID" value="SNR81976.1"/>
    <property type="molecule type" value="Genomic_DNA"/>
</dbReference>
<evidence type="ECO:0000256" key="4">
    <source>
        <dbReference type="ARBA" id="ARBA00022692"/>
    </source>
</evidence>
<evidence type="ECO:0000313" key="9">
    <source>
        <dbReference type="EMBL" id="SNR81976.1"/>
    </source>
</evidence>
<dbReference type="InterPro" id="IPR000515">
    <property type="entry name" value="MetI-like"/>
</dbReference>
<protein>
    <submittedName>
        <fullName evidence="9">Peptide/nickel transport system permease protein</fullName>
    </submittedName>
</protein>
<keyword evidence="6 7" id="KW-0472">Membrane</keyword>
<evidence type="ECO:0000256" key="5">
    <source>
        <dbReference type="ARBA" id="ARBA00022989"/>
    </source>
</evidence>
<name>A0A238ZEM9_9ACTN</name>
<feature type="transmembrane region" description="Helical" evidence="7">
    <location>
        <begin position="96"/>
        <end position="122"/>
    </location>
</feature>
<feature type="transmembrane region" description="Helical" evidence="7">
    <location>
        <begin position="32"/>
        <end position="54"/>
    </location>
</feature>
<proteinExistence type="inferred from homology"/>
<keyword evidence="3" id="KW-1003">Cell membrane</keyword>
<dbReference type="Proteomes" id="UP000198403">
    <property type="component" value="Unassembled WGS sequence"/>
</dbReference>
<dbReference type="PANTHER" id="PTHR43386">
    <property type="entry name" value="OLIGOPEPTIDE TRANSPORT SYSTEM PERMEASE PROTEIN APPC"/>
    <property type="match status" value="1"/>
</dbReference>
<dbReference type="InterPro" id="IPR050366">
    <property type="entry name" value="BP-dependent_transpt_permease"/>
</dbReference>
<dbReference type="PROSITE" id="PS50928">
    <property type="entry name" value="ABC_TM1"/>
    <property type="match status" value="1"/>
</dbReference>
<dbReference type="Gene3D" id="1.10.3720.10">
    <property type="entry name" value="MetI-like"/>
    <property type="match status" value="1"/>
</dbReference>
<keyword evidence="5 7" id="KW-1133">Transmembrane helix</keyword>
<keyword evidence="2 7" id="KW-0813">Transport</keyword>
<feature type="transmembrane region" description="Helical" evidence="7">
    <location>
        <begin position="257"/>
        <end position="280"/>
    </location>
</feature>
<dbReference type="CDD" id="cd06261">
    <property type="entry name" value="TM_PBP2"/>
    <property type="match status" value="1"/>
</dbReference>
<evidence type="ECO:0000313" key="10">
    <source>
        <dbReference type="Proteomes" id="UP000198403"/>
    </source>
</evidence>
<dbReference type="Pfam" id="PF00528">
    <property type="entry name" value="BPD_transp_1"/>
    <property type="match status" value="1"/>
</dbReference>
<evidence type="ECO:0000256" key="1">
    <source>
        <dbReference type="ARBA" id="ARBA00004651"/>
    </source>
</evidence>
<organism evidence="9 10">
    <name type="scientific">Blastococcus mobilis</name>
    <dbReference type="NCBI Taxonomy" id="1938746"/>
    <lineage>
        <taxon>Bacteria</taxon>
        <taxon>Bacillati</taxon>
        <taxon>Actinomycetota</taxon>
        <taxon>Actinomycetes</taxon>
        <taxon>Geodermatophilales</taxon>
        <taxon>Geodermatophilaceae</taxon>
        <taxon>Blastococcus</taxon>
    </lineage>
</organism>
<evidence type="ECO:0000256" key="2">
    <source>
        <dbReference type="ARBA" id="ARBA00022448"/>
    </source>
</evidence>
<dbReference type="SUPFAM" id="SSF161098">
    <property type="entry name" value="MetI-like"/>
    <property type="match status" value="1"/>
</dbReference>
<gene>
    <name evidence="9" type="ORF">SAMN06272737_12831</name>
</gene>
<evidence type="ECO:0000256" key="7">
    <source>
        <dbReference type="RuleBase" id="RU363032"/>
    </source>
</evidence>
<dbReference type="RefSeq" id="WP_217899400.1">
    <property type="nucleotide sequence ID" value="NZ_FZNO01000028.1"/>
</dbReference>
<dbReference type="GO" id="GO:0005886">
    <property type="term" value="C:plasma membrane"/>
    <property type="evidence" value="ECO:0007669"/>
    <property type="project" value="UniProtKB-SubCell"/>
</dbReference>
<comment type="subcellular location">
    <subcellularLocation>
        <location evidence="1 7">Cell membrane</location>
        <topology evidence="1 7">Multi-pass membrane protein</topology>
    </subcellularLocation>
</comment>
<reference evidence="9 10" key="1">
    <citation type="submission" date="2017-06" db="EMBL/GenBank/DDBJ databases">
        <authorList>
            <person name="Kim H.J."/>
            <person name="Triplett B.A."/>
        </authorList>
    </citation>
    <scope>NUCLEOTIDE SEQUENCE [LARGE SCALE GENOMIC DNA]</scope>
    <source>
        <strain evidence="9 10">DSM 44272</strain>
    </source>
</reference>
<evidence type="ECO:0000256" key="6">
    <source>
        <dbReference type="ARBA" id="ARBA00023136"/>
    </source>
</evidence>
<dbReference type="AlphaFoldDB" id="A0A238ZEM9"/>
<feature type="transmembrane region" description="Helical" evidence="7">
    <location>
        <begin position="134"/>
        <end position="152"/>
    </location>
</feature>
<keyword evidence="4 7" id="KW-0812">Transmembrane</keyword>
<comment type="similarity">
    <text evidence="7">Belongs to the binding-protein-dependent transport system permease family.</text>
</comment>
<feature type="domain" description="ABC transmembrane type-1" evidence="8">
    <location>
        <begin position="92"/>
        <end position="280"/>
    </location>
</feature>
<evidence type="ECO:0000259" key="8">
    <source>
        <dbReference type="PROSITE" id="PS50928"/>
    </source>
</evidence>
<dbReference type="InterPro" id="IPR035906">
    <property type="entry name" value="MetI-like_sf"/>
</dbReference>
<accession>A0A238ZEM9</accession>
<evidence type="ECO:0000256" key="3">
    <source>
        <dbReference type="ARBA" id="ARBA00022475"/>
    </source>
</evidence>
<keyword evidence="10" id="KW-1185">Reference proteome</keyword>